<evidence type="ECO:0000256" key="2">
    <source>
        <dbReference type="SAM" id="Phobius"/>
    </source>
</evidence>
<organism evidence="4 5">
    <name type="scientific">Lasiosphaeria hispida</name>
    <dbReference type="NCBI Taxonomy" id="260671"/>
    <lineage>
        <taxon>Eukaryota</taxon>
        <taxon>Fungi</taxon>
        <taxon>Dikarya</taxon>
        <taxon>Ascomycota</taxon>
        <taxon>Pezizomycotina</taxon>
        <taxon>Sordariomycetes</taxon>
        <taxon>Sordariomycetidae</taxon>
        <taxon>Sordariales</taxon>
        <taxon>Lasiosphaeriaceae</taxon>
        <taxon>Lasiosphaeria</taxon>
    </lineage>
</organism>
<name>A0AAJ0MDR9_9PEZI</name>
<evidence type="ECO:0000256" key="3">
    <source>
        <dbReference type="SAM" id="SignalP"/>
    </source>
</evidence>
<evidence type="ECO:0008006" key="6">
    <source>
        <dbReference type="Google" id="ProtNLM"/>
    </source>
</evidence>
<evidence type="ECO:0000256" key="1">
    <source>
        <dbReference type="SAM" id="MobiDB-lite"/>
    </source>
</evidence>
<dbReference type="AlphaFoldDB" id="A0AAJ0MDR9"/>
<evidence type="ECO:0000313" key="5">
    <source>
        <dbReference type="Proteomes" id="UP001275084"/>
    </source>
</evidence>
<dbReference type="Proteomes" id="UP001275084">
    <property type="component" value="Unassembled WGS sequence"/>
</dbReference>
<protein>
    <recommendedName>
        <fullName evidence="6">Peptidase A1 domain-containing protein</fullName>
    </recommendedName>
</protein>
<reference evidence="4" key="1">
    <citation type="journal article" date="2023" name="Mol. Phylogenet. Evol.">
        <title>Genome-scale phylogeny and comparative genomics of the fungal order Sordariales.</title>
        <authorList>
            <person name="Hensen N."/>
            <person name="Bonometti L."/>
            <person name="Westerberg I."/>
            <person name="Brannstrom I.O."/>
            <person name="Guillou S."/>
            <person name="Cros-Aarteil S."/>
            <person name="Calhoun S."/>
            <person name="Haridas S."/>
            <person name="Kuo A."/>
            <person name="Mondo S."/>
            <person name="Pangilinan J."/>
            <person name="Riley R."/>
            <person name="LaButti K."/>
            <person name="Andreopoulos B."/>
            <person name="Lipzen A."/>
            <person name="Chen C."/>
            <person name="Yan M."/>
            <person name="Daum C."/>
            <person name="Ng V."/>
            <person name="Clum A."/>
            <person name="Steindorff A."/>
            <person name="Ohm R.A."/>
            <person name="Martin F."/>
            <person name="Silar P."/>
            <person name="Natvig D.O."/>
            <person name="Lalanne C."/>
            <person name="Gautier V."/>
            <person name="Ament-Velasquez S.L."/>
            <person name="Kruys A."/>
            <person name="Hutchinson M.I."/>
            <person name="Powell A.J."/>
            <person name="Barry K."/>
            <person name="Miller A.N."/>
            <person name="Grigoriev I.V."/>
            <person name="Debuchy R."/>
            <person name="Gladieux P."/>
            <person name="Hiltunen Thoren M."/>
            <person name="Johannesson H."/>
        </authorList>
    </citation>
    <scope>NUCLEOTIDE SEQUENCE</scope>
    <source>
        <strain evidence="4">CBS 955.72</strain>
    </source>
</reference>
<proteinExistence type="predicted"/>
<feature type="transmembrane region" description="Helical" evidence="2">
    <location>
        <begin position="441"/>
        <end position="461"/>
    </location>
</feature>
<reference evidence="4" key="2">
    <citation type="submission" date="2023-06" db="EMBL/GenBank/DDBJ databases">
        <authorList>
            <consortium name="Lawrence Berkeley National Laboratory"/>
            <person name="Haridas S."/>
            <person name="Hensen N."/>
            <person name="Bonometti L."/>
            <person name="Westerberg I."/>
            <person name="Brannstrom I.O."/>
            <person name="Guillou S."/>
            <person name="Cros-Aarteil S."/>
            <person name="Calhoun S."/>
            <person name="Kuo A."/>
            <person name="Mondo S."/>
            <person name="Pangilinan J."/>
            <person name="Riley R."/>
            <person name="Labutti K."/>
            <person name="Andreopoulos B."/>
            <person name="Lipzen A."/>
            <person name="Chen C."/>
            <person name="Yanf M."/>
            <person name="Daum C."/>
            <person name="Ng V."/>
            <person name="Clum A."/>
            <person name="Steindorff A."/>
            <person name="Ohm R."/>
            <person name="Martin F."/>
            <person name="Silar P."/>
            <person name="Natvig D."/>
            <person name="Lalanne C."/>
            <person name="Gautier V."/>
            <person name="Ament-Velasquez S.L."/>
            <person name="Kruys A."/>
            <person name="Hutchinson M.I."/>
            <person name="Powell A.J."/>
            <person name="Barry K."/>
            <person name="Miller A.N."/>
            <person name="Grigoriev I.V."/>
            <person name="Debuchy R."/>
            <person name="Gladieux P."/>
            <person name="Thoren M.H."/>
            <person name="Johannesson H."/>
        </authorList>
    </citation>
    <scope>NUCLEOTIDE SEQUENCE</scope>
    <source>
        <strain evidence="4">CBS 955.72</strain>
    </source>
</reference>
<keyword evidence="2" id="KW-0472">Membrane</keyword>
<feature type="compositionally biased region" description="Basic and acidic residues" evidence="1">
    <location>
        <begin position="527"/>
        <end position="537"/>
    </location>
</feature>
<dbReference type="Gene3D" id="2.40.70.10">
    <property type="entry name" value="Acid Proteases"/>
    <property type="match status" value="1"/>
</dbReference>
<feature type="region of interest" description="Disordered" evidence="1">
    <location>
        <begin position="505"/>
        <end position="543"/>
    </location>
</feature>
<accession>A0AAJ0MDR9</accession>
<dbReference type="InterPro" id="IPR021109">
    <property type="entry name" value="Peptidase_aspartic_dom_sf"/>
</dbReference>
<keyword evidence="2" id="KW-1133">Transmembrane helix</keyword>
<keyword evidence="2" id="KW-0812">Transmembrane</keyword>
<dbReference type="SUPFAM" id="SSF50630">
    <property type="entry name" value="Acid proteases"/>
    <property type="match status" value="1"/>
</dbReference>
<feature type="chain" id="PRO_5042488174" description="Peptidase A1 domain-containing protein" evidence="3">
    <location>
        <begin position="22"/>
        <end position="543"/>
    </location>
</feature>
<keyword evidence="3" id="KW-0732">Signal</keyword>
<evidence type="ECO:0000313" key="4">
    <source>
        <dbReference type="EMBL" id="KAK3352748.1"/>
    </source>
</evidence>
<sequence>MPTPSRLIHFLLVFFVGHACAVSPCQAPPTIQLSLGSCIILSNLSDVHSWGVRLGVDNSNEICAVPSTVVNSTFLTSSEICDDSELDMAGEGRMTKEQCRSRRGGYVFQDKLVGVSTAGLAQLNQGWGALSNPITLAAQATLHLGRRSIASIVVLFNKGYMSTSSHIGLAAGSTLLQDLKSAGFVGSRSWGLNSGSQSVEFPRDGSLVLGGYDEASLGGSFFDFDVKVPDRLENRNCPLQVLVTGLAISVKNGNMTQPTSRVLVSNANKMPACIEPYDNQLRMPGPLLDQFEEFFEQITKFSGDAVPPPEYNDLLLNVEPGIVYPKSAGPFNATLRFTLNYNLTVDIPFYELQRPLRGLGKDGKVVVDSNYTELQIFRTPAEGDAPVLGKAFLSQLYLYVNYETMRFHLASQNIEASTPLPAPAEDCVPASTGRTPETNGLIAVGAVLGALIVALLAMWLYKRPKSTKQVPPAGPPSEMEAGALGVVPPAERLSHFDMMQNIENPSPTATAGAHTLGGQTAVTDNQMGDKDVIRHPSDVAWDN</sequence>
<keyword evidence="5" id="KW-1185">Reference proteome</keyword>
<dbReference type="EMBL" id="JAUIQD010000004">
    <property type="protein sequence ID" value="KAK3352748.1"/>
    <property type="molecule type" value="Genomic_DNA"/>
</dbReference>
<gene>
    <name evidence="4" type="ORF">B0T25DRAFT_580621</name>
</gene>
<feature type="compositionally biased region" description="Polar residues" evidence="1">
    <location>
        <begin position="517"/>
        <end position="526"/>
    </location>
</feature>
<comment type="caution">
    <text evidence="4">The sequence shown here is derived from an EMBL/GenBank/DDBJ whole genome shotgun (WGS) entry which is preliminary data.</text>
</comment>
<feature type="signal peptide" evidence="3">
    <location>
        <begin position="1"/>
        <end position="21"/>
    </location>
</feature>